<dbReference type="PANTHER" id="PTHR35604">
    <property type="entry name" value="TRANSPOSASE INSH FOR INSERTION SEQUENCE ELEMENT IS5A-RELATED"/>
    <property type="match status" value="1"/>
</dbReference>
<evidence type="ECO:0008006" key="10">
    <source>
        <dbReference type="Google" id="ProtNLM"/>
    </source>
</evidence>
<dbReference type="Proteomes" id="UP000230671">
    <property type="component" value="Unassembled WGS sequence"/>
</dbReference>
<dbReference type="PANTHER" id="PTHR35604:SF2">
    <property type="entry name" value="TRANSPOSASE INSH FOR INSERTION SEQUENCE ELEMENT IS5A-RELATED"/>
    <property type="match status" value="1"/>
</dbReference>
<evidence type="ECO:0000259" key="6">
    <source>
        <dbReference type="Pfam" id="PF01609"/>
    </source>
</evidence>
<evidence type="ECO:0000259" key="7">
    <source>
        <dbReference type="Pfam" id="PF05598"/>
    </source>
</evidence>
<dbReference type="Pfam" id="PF05598">
    <property type="entry name" value="DUF772"/>
    <property type="match status" value="1"/>
</dbReference>
<dbReference type="AlphaFoldDB" id="A0A2H0AZN8"/>
<dbReference type="InterPro" id="IPR008490">
    <property type="entry name" value="Transposase_InsH_N"/>
</dbReference>
<evidence type="ECO:0000313" key="9">
    <source>
        <dbReference type="Proteomes" id="UP000230671"/>
    </source>
</evidence>
<evidence type="ECO:0000256" key="1">
    <source>
        <dbReference type="ARBA" id="ARBA00003544"/>
    </source>
</evidence>
<sequence>MFTPLNHQQSFSSIELSSLSKSRTAKFLDEVNKLINWKEIEDILQSLYCHNNGRPAFSPITLIRGLLLEQWYRLSDRALEEELKDRLSFRNFVGLKSDQDSPDETTFVRFRQKLQERHLEEQLFNLIRDQLRKDNLEVKEGKCVLTDASIIESPYGKESKGKDGNGDFIQRKNKVIKGYKTHVVANQKDNLIETATLTVASCHESRFLEQTLAQVNGKINSVIADKGYASKQRKREFKQKNIYCGILEKREKGQFKLSRKQKIKNQRLIKIRAKVERIFAVVKKHYRWNRVRYFGLRNNTSHMWYLYTAYNLQLVALKTINSS</sequence>
<dbReference type="InterPro" id="IPR002559">
    <property type="entry name" value="Transposase_11"/>
</dbReference>
<evidence type="ECO:0000256" key="3">
    <source>
        <dbReference type="ARBA" id="ARBA00022578"/>
    </source>
</evidence>
<gene>
    <name evidence="8" type="ORF">COX11_01815</name>
</gene>
<evidence type="ECO:0000313" key="8">
    <source>
        <dbReference type="EMBL" id="PIP50867.1"/>
    </source>
</evidence>
<reference evidence="8 9" key="1">
    <citation type="submission" date="2017-09" db="EMBL/GenBank/DDBJ databases">
        <title>Depth-based differentiation of microbial function through sediment-hosted aquifers and enrichment of novel symbionts in the deep terrestrial subsurface.</title>
        <authorList>
            <person name="Probst A.J."/>
            <person name="Ladd B."/>
            <person name="Jarett J.K."/>
            <person name="Geller-Mcgrath D.E."/>
            <person name="Sieber C.M."/>
            <person name="Emerson J.B."/>
            <person name="Anantharaman K."/>
            <person name="Thomas B.C."/>
            <person name="Malmstrom R."/>
            <person name="Stieglmeier M."/>
            <person name="Klingl A."/>
            <person name="Woyke T."/>
            <person name="Ryan C.M."/>
            <person name="Banfield J.F."/>
        </authorList>
    </citation>
    <scope>NUCLEOTIDE SEQUENCE [LARGE SCALE GENOMIC DNA]</scope>
    <source>
        <strain evidence="8">CG23_combo_of_CG06-09_8_20_14_all_41_73</strain>
    </source>
</reference>
<keyword evidence="5" id="KW-0233">DNA recombination</keyword>
<keyword evidence="3" id="KW-0815">Transposition</keyword>
<dbReference type="GO" id="GO:0006313">
    <property type="term" value="P:DNA transposition"/>
    <property type="evidence" value="ECO:0007669"/>
    <property type="project" value="InterPro"/>
</dbReference>
<evidence type="ECO:0000256" key="5">
    <source>
        <dbReference type="ARBA" id="ARBA00023172"/>
    </source>
</evidence>
<dbReference type="InterPro" id="IPR047959">
    <property type="entry name" value="Transpos_IS5"/>
</dbReference>
<feature type="domain" description="Transposase IS4-like" evidence="6">
    <location>
        <begin position="143"/>
        <end position="312"/>
    </location>
</feature>
<dbReference type="GO" id="GO:0004803">
    <property type="term" value="F:transposase activity"/>
    <property type="evidence" value="ECO:0007669"/>
    <property type="project" value="InterPro"/>
</dbReference>
<protein>
    <recommendedName>
        <fullName evidence="10">IS5/IS1182 family transposase</fullName>
    </recommendedName>
</protein>
<keyword evidence="4" id="KW-0238">DNA-binding</keyword>
<dbReference type="NCBIfam" id="NF033581">
    <property type="entry name" value="transpos_IS5_4"/>
    <property type="match status" value="1"/>
</dbReference>
<accession>A0A2H0AZN8</accession>
<organism evidence="8 9">
    <name type="scientific">Candidatus Berkelbacteria bacterium CG23_combo_of_CG06-09_8_20_14_all_41_73</name>
    <dbReference type="NCBI Taxonomy" id="1974519"/>
    <lineage>
        <taxon>Bacteria</taxon>
        <taxon>Candidatus Berkelbacteria</taxon>
    </lineage>
</organism>
<evidence type="ECO:0000256" key="4">
    <source>
        <dbReference type="ARBA" id="ARBA00023125"/>
    </source>
</evidence>
<comment type="similarity">
    <text evidence="2">Belongs to the transposase 11 family.</text>
</comment>
<comment type="caution">
    <text evidence="8">The sequence shown here is derived from an EMBL/GenBank/DDBJ whole genome shotgun (WGS) entry which is preliminary data.</text>
</comment>
<comment type="function">
    <text evidence="1">Involved in the transposition of the insertion sequence IS5.</text>
</comment>
<dbReference type="EMBL" id="PCSO01000077">
    <property type="protein sequence ID" value="PIP50867.1"/>
    <property type="molecule type" value="Genomic_DNA"/>
</dbReference>
<evidence type="ECO:0000256" key="2">
    <source>
        <dbReference type="ARBA" id="ARBA00010075"/>
    </source>
</evidence>
<dbReference type="GO" id="GO:0003677">
    <property type="term" value="F:DNA binding"/>
    <property type="evidence" value="ECO:0007669"/>
    <property type="project" value="UniProtKB-KW"/>
</dbReference>
<dbReference type="Pfam" id="PF01609">
    <property type="entry name" value="DDE_Tnp_1"/>
    <property type="match status" value="1"/>
</dbReference>
<proteinExistence type="inferred from homology"/>
<name>A0A2H0AZN8_9BACT</name>
<feature type="domain" description="Transposase InsH N-terminal" evidence="7">
    <location>
        <begin position="25"/>
        <end position="113"/>
    </location>
</feature>